<organism evidence="2 3">
    <name type="scientific">Endosaccharibacter trunci</name>
    <dbReference type="NCBI Taxonomy" id="2812733"/>
    <lineage>
        <taxon>Bacteria</taxon>
        <taxon>Pseudomonadati</taxon>
        <taxon>Pseudomonadota</taxon>
        <taxon>Alphaproteobacteria</taxon>
        <taxon>Acetobacterales</taxon>
        <taxon>Acetobacteraceae</taxon>
        <taxon>Endosaccharibacter</taxon>
    </lineage>
</organism>
<name>A0ABT1W206_9PROT</name>
<dbReference type="InterPro" id="IPR021425">
    <property type="entry name" value="DUF3072"/>
</dbReference>
<evidence type="ECO:0000313" key="3">
    <source>
        <dbReference type="Proteomes" id="UP001524587"/>
    </source>
</evidence>
<evidence type="ECO:0000256" key="1">
    <source>
        <dbReference type="SAM" id="MobiDB-lite"/>
    </source>
</evidence>
<feature type="region of interest" description="Disordered" evidence="1">
    <location>
        <begin position="36"/>
        <end position="112"/>
    </location>
</feature>
<dbReference type="EMBL" id="JAMSKV010000001">
    <property type="protein sequence ID" value="MCQ8276898.1"/>
    <property type="molecule type" value="Genomic_DNA"/>
</dbReference>
<accession>A0ABT1W206</accession>
<evidence type="ECO:0000313" key="2">
    <source>
        <dbReference type="EMBL" id="MCQ8276898.1"/>
    </source>
</evidence>
<dbReference type="Pfam" id="PF11272">
    <property type="entry name" value="DUF3072"/>
    <property type="match status" value="1"/>
</dbReference>
<feature type="compositionally biased region" description="Basic and acidic residues" evidence="1">
    <location>
        <begin position="89"/>
        <end position="101"/>
    </location>
</feature>
<keyword evidence="3" id="KW-1185">Reference proteome</keyword>
<feature type="compositionally biased region" description="Polar residues" evidence="1">
    <location>
        <begin position="63"/>
        <end position="76"/>
    </location>
</feature>
<dbReference type="Proteomes" id="UP001524587">
    <property type="component" value="Unassembled WGS sequence"/>
</dbReference>
<reference evidence="2 3" key="1">
    <citation type="submission" date="2022-06" db="EMBL/GenBank/DDBJ databases">
        <title>Endosaccharibacter gen. nov., sp. nov., endophytic bacteria isolated from sugarcane.</title>
        <authorList>
            <person name="Pitiwittayakul N."/>
            <person name="Yukphan P."/>
            <person name="Charoenyingcharoen P."/>
            <person name="Tanasupawat S."/>
        </authorList>
    </citation>
    <scope>NUCLEOTIDE SEQUENCE [LARGE SCALE GENOMIC DNA]</scope>
    <source>
        <strain evidence="2 3">KSS8</strain>
    </source>
</reference>
<sequence length="112" mass="12140">MSQRRFGSGGGQRREYGDVPVIMGTNHAQIRLPVMSNNPKTDAADAQDLPSNTVKNPEDWTTGGESMTGAQASYLKTLSEEAGEPFDETLSKSEASKRIDELQSITGRGKDH</sequence>
<protein>
    <submittedName>
        <fullName evidence="2">DUF3072 domain-containing protein</fullName>
    </submittedName>
</protein>
<dbReference type="RefSeq" id="WP_422862344.1">
    <property type="nucleotide sequence ID" value="NZ_JAMSKV010000001.1"/>
</dbReference>
<gene>
    <name evidence="2" type="ORF">NFI95_00340</name>
</gene>
<comment type="caution">
    <text evidence="2">The sequence shown here is derived from an EMBL/GenBank/DDBJ whole genome shotgun (WGS) entry which is preliminary data.</text>
</comment>
<proteinExistence type="predicted"/>